<evidence type="ECO:0000256" key="1">
    <source>
        <dbReference type="SAM" id="MobiDB-lite"/>
    </source>
</evidence>
<dbReference type="RefSeq" id="WP_203673314.1">
    <property type="nucleotide sequence ID" value="NZ_BONP01000008.1"/>
</dbReference>
<comment type="caution">
    <text evidence="2">The sequence shown here is derived from an EMBL/GenBank/DDBJ whole genome shotgun (WGS) entry which is preliminary data.</text>
</comment>
<feature type="compositionally biased region" description="Basic and acidic residues" evidence="1">
    <location>
        <begin position="30"/>
        <end position="47"/>
    </location>
</feature>
<protein>
    <recommendedName>
        <fullName evidence="4">SPOR domain-containing protein</fullName>
    </recommendedName>
</protein>
<reference evidence="2 3" key="1">
    <citation type="submission" date="2021-01" db="EMBL/GenBank/DDBJ databases">
        <title>Whole genome shotgun sequence of Cellulomonas phragmiteti NBRC 110785.</title>
        <authorList>
            <person name="Komaki H."/>
            <person name="Tamura T."/>
        </authorList>
    </citation>
    <scope>NUCLEOTIDE SEQUENCE [LARGE SCALE GENOMIC DNA]</scope>
    <source>
        <strain evidence="2 3">NBRC 110785</strain>
    </source>
</reference>
<gene>
    <name evidence="2" type="ORF">Cph01nite_17430</name>
</gene>
<organism evidence="2 3">
    <name type="scientific">Cellulomonas phragmiteti</name>
    <dbReference type="NCBI Taxonomy" id="478780"/>
    <lineage>
        <taxon>Bacteria</taxon>
        <taxon>Bacillati</taxon>
        <taxon>Actinomycetota</taxon>
        <taxon>Actinomycetes</taxon>
        <taxon>Micrococcales</taxon>
        <taxon>Cellulomonadaceae</taxon>
        <taxon>Cellulomonas</taxon>
    </lineage>
</organism>
<evidence type="ECO:0000313" key="2">
    <source>
        <dbReference type="EMBL" id="GIG39981.1"/>
    </source>
</evidence>
<dbReference type="Proteomes" id="UP000614741">
    <property type="component" value="Unassembled WGS sequence"/>
</dbReference>
<feature type="region of interest" description="Disordered" evidence="1">
    <location>
        <begin position="1"/>
        <end position="61"/>
    </location>
</feature>
<feature type="compositionally biased region" description="Acidic residues" evidence="1">
    <location>
        <begin position="48"/>
        <end position="61"/>
    </location>
</feature>
<accession>A0ABQ4DM37</accession>
<name>A0ABQ4DM37_9CELL</name>
<dbReference type="EMBL" id="BONP01000008">
    <property type="protein sequence ID" value="GIG39981.1"/>
    <property type="molecule type" value="Genomic_DNA"/>
</dbReference>
<keyword evidence="3" id="KW-1185">Reference proteome</keyword>
<proteinExistence type="predicted"/>
<evidence type="ECO:0000313" key="3">
    <source>
        <dbReference type="Proteomes" id="UP000614741"/>
    </source>
</evidence>
<evidence type="ECO:0008006" key="4">
    <source>
        <dbReference type="Google" id="ProtNLM"/>
    </source>
</evidence>
<sequence>MSEYFYNTRTHEVEEGRQSTSSQLMGPYATREEAAEALDRARARNETWEAETEAWEDEDRS</sequence>